<reference evidence="3" key="1">
    <citation type="submission" date="2025-08" db="UniProtKB">
        <authorList>
            <consortium name="Ensembl"/>
        </authorList>
    </citation>
    <scope>IDENTIFICATION</scope>
</reference>
<reference evidence="3" key="2">
    <citation type="submission" date="2025-09" db="UniProtKB">
        <authorList>
            <consortium name="Ensembl"/>
        </authorList>
    </citation>
    <scope>IDENTIFICATION</scope>
</reference>
<evidence type="ECO:0000256" key="1">
    <source>
        <dbReference type="SAM" id="MobiDB-lite"/>
    </source>
</evidence>
<feature type="region of interest" description="Disordered" evidence="1">
    <location>
        <begin position="1"/>
        <end position="50"/>
    </location>
</feature>
<feature type="compositionally biased region" description="Basic and acidic residues" evidence="1">
    <location>
        <begin position="1"/>
        <end position="20"/>
    </location>
</feature>
<dbReference type="SMART" id="SM00034">
    <property type="entry name" value="CLECT"/>
    <property type="match status" value="1"/>
</dbReference>
<dbReference type="Proteomes" id="UP000261380">
    <property type="component" value="Unplaced"/>
</dbReference>
<dbReference type="AlphaFoldDB" id="A0A3B5L935"/>
<evidence type="ECO:0000259" key="2">
    <source>
        <dbReference type="PROSITE" id="PS50041"/>
    </source>
</evidence>
<evidence type="ECO:0000313" key="4">
    <source>
        <dbReference type="Proteomes" id="UP000261380"/>
    </source>
</evidence>
<protein>
    <recommendedName>
        <fullName evidence="2">C-type lectin domain-containing protein</fullName>
    </recommendedName>
</protein>
<dbReference type="PROSITE" id="PS50041">
    <property type="entry name" value="C_TYPE_LECTIN_2"/>
    <property type="match status" value="1"/>
</dbReference>
<organism evidence="3 4">
    <name type="scientific">Xiphophorus couchianus</name>
    <name type="common">Monterrey platyfish</name>
    <dbReference type="NCBI Taxonomy" id="32473"/>
    <lineage>
        <taxon>Eukaryota</taxon>
        <taxon>Metazoa</taxon>
        <taxon>Chordata</taxon>
        <taxon>Craniata</taxon>
        <taxon>Vertebrata</taxon>
        <taxon>Euteleostomi</taxon>
        <taxon>Actinopterygii</taxon>
        <taxon>Neopterygii</taxon>
        <taxon>Teleostei</taxon>
        <taxon>Neoteleostei</taxon>
        <taxon>Acanthomorphata</taxon>
        <taxon>Ovalentaria</taxon>
        <taxon>Atherinomorphae</taxon>
        <taxon>Cyprinodontiformes</taxon>
        <taxon>Poeciliidae</taxon>
        <taxon>Poeciliinae</taxon>
        <taxon>Xiphophorus</taxon>
    </lineage>
</organism>
<dbReference type="PANTHER" id="PTHR45784:SF3">
    <property type="entry name" value="C-TYPE LECTIN DOMAIN FAMILY 4 MEMBER K-LIKE-RELATED"/>
    <property type="match status" value="1"/>
</dbReference>
<dbReference type="PANTHER" id="PTHR45784">
    <property type="entry name" value="C-TYPE LECTIN DOMAIN FAMILY 20 MEMBER A-RELATED"/>
    <property type="match status" value="1"/>
</dbReference>
<name>A0A3B5L935_9TELE</name>
<evidence type="ECO:0000313" key="3">
    <source>
        <dbReference type="Ensembl" id="ENSXCOP00000004319.1"/>
    </source>
</evidence>
<proteinExistence type="predicted"/>
<dbReference type="Ensembl" id="ENSXCOT00000004366.1">
    <property type="protein sequence ID" value="ENSXCOP00000004319.1"/>
    <property type="gene ID" value="ENSXCOG00000003402.1"/>
</dbReference>
<dbReference type="SUPFAM" id="SSF56436">
    <property type="entry name" value="C-type lectin-like"/>
    <property type="match status" value="1"/>
</dbReference>
<dbReference type="InterPro" id="IPR016187">
    <property type="entry name" value="CTDL_fold"/>
</dbReference>
<dbReference type="Pfam" id="PF00059">
    <property type="entry name" value="Lectin_C"/>
    <property type="match status" value="1"/>
</dbReference>
<accession>A0A3B5L935</accession>
<dbReference type="GeneTree" id="ENSGT01150000286973"/>
<feature type="domain" description="C-type lectin" evidence="2">
    <location>
        <begin position="83"/>
        <end position="195"/>
    </location>
</feature>
<dbReference type="InterPro" id="IPR016186">
    <property type="entry name" value="C-type_lectin-like/link_sf"/>
</dbReference>
<dbReference type="InterPro" id="IPR001304">
    <property type="entry name" value="C-type_lectin-like"/>
</dbReference>
<sequence length="198" mass="22285">MAKRSCCDPRRTGGREEAWEFRSNLKATSPSAVGKKHGSSAEQIHPPPPPPPLKKNVISDTLSCALLTDAGVYVLSTNLFREYHYVSSPKTWAEAQRYCRERYADLATVDSPEENDRLLLELQGSGQFAWIGLYDNTTGWKWTMGDDDFVGDSSFPPWEPNQPDNYGGKQSCIVMNLIGGWRDEICNTERPFICFDGR</sequence>
<keyword evidence="4" id="KW-1185">Reference proteome</keyword>
<dbReference type="Gene3D" id="3.10.100.10">
    <property type="entry name" value="Mannose-Binding Protein A, subunit A"/>
    <property type="match status" value="1"/>
</dbReference>